<dbReference type="KEGG" id="aum:AURMO_00295"/>
<evidence type="ECO:0000313" key="2">
    <source>
        <dbReference type="Proteomes" id="UP000246894"/>
    </source>
</evidence>
<dbReference type="AlphaFoldDB" id="A0A2Z3S087"/>
<gene>
    <name evidence="1" type="ORF">AURMO_00295</name>
</gene>
<name>A0A2Z3S087_9MICO</name>
<dbReference type="Proteomes" id="UP000246894">
    <property type="component" value="Chromosome"/>
</dbReference>
<evidence type="ECO:0000313" key="1">
    <source>
        <dbReference type="EMBL" id="AWR20913.1"/>
    </source>
</evidence>
<dbReference type="EMBL" id="CP023994">
    <property type="protein sequence ID" value="AWR20913.1"/>
    <property type="molecule type" value="Genomic_DNA"/>
</dbReference>
<keyword evidence="2" id="KW-1185">Reference proteome</keyword>
<organism evidence="1 2">
    <name type="scientific">Aurantimicrobium photophilum</name>
    <dbReference type="NCBI Taxonomy" id="1987356"/>
    <lineage>
        <taxon>Bacteria</taxon>
        <taxon>Bacillati</taxon>
        <taxon>Actinomycetota</taxon>
        <taxon>Actinomycetes</taxon>
        <taxon>Micrococcales</taxon>
        <taxon>Microbacteriaceae</taxon>
        <taxon>Aurantimicrobium</taxon>
    </lineage>
</organism>
<reference evidence="1 2" key="1">
    <citation type="submission" date="2017-10" db="EMBL/GenBank/DDBJ databases">
        <title>Genome of an Actinobacterium that displays light-enhanced growth.</title>
        <authorList>
            <person name="Maresca J.A."/>
            <person name="Hempel P."/>
            <person name="Shevchenko O."/>
            <person name="Miller K.J."/>
            <person name="Hahn M.W."/>
        </authorList>
    </citation>
    <scope>NUCLEOTIDE SEQUENCE [LARGE SCALE GENOMIC DNA]</scope>
    <source>
        <strain evidence="1 2">MWH-Mo1</strain>
    </source>
</reference>
<accession>A0A2Z3S087</accession>
<sequence>MTSPLDLSAFLKTLQRRDKEPNSARVLNSWIAQAERKAGSESGRLGWLIASTVVTAKLQKVSQADQTPYFLLKGGTLLQHRLTHFSRATRDLDGMVRADLDTFIALLDSELAYDWGPFSFTRGSVSLINVPYLEVKPRRFTVSLFLNGVIWRTINVEISPSEGGVGEDIESFLAPDIAGFGIIGPEQLSGIPLSYQIAQKVHAVTDPHNPPASRNDRVRDVIDLVLLKELIEMLGAPHLGDVADSIQETFIFRAMGSRKAGMTARTWPATIQAYPHWEVEFERTAREINFPYSLSESIQLLNSWLLGIQRKK</sequence>
<proteinExistence type="predicted"/>
<dbReference type="InterPro" id="IPR014942">
    <property type="entry name" value="AbiEii"/>
</dbReference>
<protein>
    <recommendedName>
        <fullName evidence="3">Nucleotidyl transferase AbiEii/AbiGii toxin family protein</fullName>
    </recommendedName>
</protein>
<evidence type="ECO:0008006" key="3">
    <source>
        <dbReference type="Google" id="ProtNLM"/>
    </source>
</evidence>
<dbReference type="Pfam" id="PF08843">
    <property type="entry name" value="AbiEii"/>
    <property type="match status" value="1"/>
</dbReference>